<proteinExistence type="predicted"/>
<accession>A0ABQ2LF87</accession>
<reference evidence="2" key="1">
    <citation type="journal article" date="2019" name="Int. J. Syst. Evol. Microbiol.">
        <title>The Global Catalogue of Microorganisms (GCM) 10K type strain sequencing project: providing services to taxonomists for standard genome sequencing and annotation.</title>
        <authorList>
            <consortium name="The Broad Institute Genomics Platform"/>
            <consortium name="The Broad Institute Genome Sequencing Center for Infectious Disease"/>
            <person name="Wu L."/>
            <person name="Ma J."/>
        </authorList>
    </citation>
    <scope>NUCLEOTIDE SEQUENCE [LARGE SCALE GENOMIC DNA]</scope>
    <source>
        <strain evidence="2">JCM 17843</strain>
    </source>
</reference>
<evidence type="ECO:0000313" key="2">
    <source>
        <dbReference type="Proteomes" id="UP000602381"/>
    </source>
</evidence>
<dbReference type="Proteomes" id="UP000602381">
    <property type="component" value="Unassembled WGS sequence"/>
</dbReference>
<gene>
    <name evidence="1" type="ORF">GCM10007972_22810</name>
</gene>
<comment type="caution">
    <text evidence="1">The sequence shown here is derived from an EMBL/GenBank/DDBJ whole genome shotgun (WGS) entry which is preliminary data.</text>
</comment>
<dbReference type="EMBL" id="BMOV01000008">
    <property type="protein sequence ID" value="GGO15044.1"/>
    <property type="molecule type" value="Genomic_DNA"/>
</dbReference>
<name>A0ABQ2LF87_9PROT</name>
<evidence type="ECO:0000313" key="1">
    <source>
        <dbReference type="EMBL" id="GGO15044.1"/>
    </source>
</evidence>
<sequence>MTTHASQNPNKPSPIERLAHDPHKPLIICDADEVLLEFAKPLEIWLRGRGLYLELKSFALEGNIRRIDDKSPLSKEEVRILVDDFLDHVVDRAKPTMGATSAVRRLRESCSMVVLTNIPHHLRHRRQLAMKAAGIDLPVLSNVGEKGPMVAKLIHDHKAPVLFLDDMPGHHSSVAKYANHAHRIHFVADMRLARIIDPALDSHHRIDRWDACVDYIETHLTFSGQ</sequence>
<dbReference type="RefSeq" id="WP_188873953.1">
    <property type="nucleotide sequence ID" value="NZ_BMOV01000008.1"/>
</dbReference>
<organism evidence="1 2">
    <name type="scientific">Iodidimonas muriae</name>
    <dbReference type="NCBI Taxonomy" id="261467"/>
    <lineage>
        <taxon>Bacteria</taxon>
        <taxon>Pseudomonadati</taxon>
        <taxon>Pseudomonadota</taxon>
        <taxon>Alphaproteobacteria</taxon>
        <taxon>Iodidimonadales</taxon>
        <taxon>Iodidimonadaceae</taxon>
        <taxon>Iodidimonas</taxon>
    </lineage>
</organism>
<evidence type="ECO:0008006" key="3">
    <source>
        <dbReference type="Google" id="ProtNLM"/>
    </source>
</evidence>
<keyword evidence="2" id="KW-1185">Reference proteome</keyword>
<protein>
    <recommendedName>
        <fullName evidence="3">HAD family hydrolase</fullName>
    </recommendedName>
</protein>